<evidence type="ECO:0000256" key="1">
    <source>
        <dbReference type="SAM" id="MobiDB-lite"/>
    </source>
</evidence>
<dbReference type="InterPro" id="IPR008313">
    <property type="entry name" value="GH125"/>
</dbReference>
<keyword evidence="3" id="KW-1185">Reference proteome</keyword>
<dbReference type="Proteomes" id="UP001175000">
    <property type="component" value="Unassembled WGS sequence"/>
</dbReference>
<dbReference type="GO" id="GO:0003824">
    <property type="term" value="F:catalytic activity"/>
    <property type="evidence" value="ECO:0007669"/>
    <property type="project" value="UniProtKB-ARBA"/>
</dbReference>
<dbReference type="PANTHER" id="PTHR31047">
    <property type="entry name" value="MEIOTICALLY UP-REGULATED GENE 157 PROTEIN"/>
    <property type="match status" value="1"/>
</dbReference>
<organism evidence="2 3">
    <name type="scientific">Immersiella caudata</name>
    <dbReference type="NCBI Taxonomy" id="314043"/>
    <lineage>
        <taxon>Eukaryota</taxon>
        <taxon>Fungi</taxon>
        <taxon>Dikarya</taxon>
        <taxon>Ascomycota</taxon>
        <taxon>Pezizomycotina</taxon>
        <taxon>Sordariomycetes</taxon>
        <taxon>Sordariomycetidae</taxon>
        <taxon>Sordariales</taxon>
        <taxon>Lasiosphaeriaceae</taxon>
        <taxon>Immersiella</taxon>
    </lineage>
</organism>
<dbReference type="PANTHER" id="PTHR31047:SF1">
    <property type="entry name" value="DUF1237 DOMAIN-CONTAINING PROTEIN"/>
    <property type="match status" value="1"/>
</dbReference>
<dbReference type="SMART" id="SM01149">
    <property type="entry name" value="DUF1237"/>
    <property type="match status" value="1"/>
</dbReference>
<dbReference type="Pfam" id="PF06824">
    <property type="entry name" value="Glyco_hydro_125"/>
    <property type="match status" value="1"/>
</dbReference>
<dbReference type="AlphaFoldDB" id="A0AA40BWU0"/>
<dbReference type="EMBL" id="JAULSU010000005">
    <property type="protein sequence ID" value="KAK0616535.1"/>
    <property type="molecule type" value="Genomic_DNA"/>
</dbReference>
<protein>
    <recommendedName>
        <fullName evidence="4">Glycoside hydrolase family 125 protein</fullName>
    </recommendedName>
</protein>
<dbReference type="GO" id="GO:0005975">
    <property type="term" value="P:carbohydrate metabolic process"/>
    <property type="evidence" value="ECO:0007669"/>
    <property type="project" value="InterPro"/>
</dbReference>
<accession>A0AA40BWU0</accession>
<dbReference type="Gene3D" id="1.50.10.10">
    <property type="match status" value="1"/>
</dbReference>
<dbReference type="InterPro" id="IPR012341">
    <property type="entry name" value="6hp_glycosidase-like_sf"/>
</dbReference>
<evidence type="ECO:0000313" key="3">
    <source>
        <dbReference type="Proteomes" id="UP001175000"/>
    </source>
</evidence>
<evidence type="ECO:0008006" key="4">
    <source>
        <dbReference type="Google" id="ProtNLM"/>
    </source>
</evidence>
<comment type="caution">
    <text evidence="2">The sequence shown here is derived from an EMBL/GenBank/DDBJ whole genome shotgun (WGS) entry which is preliminary data.</text>
</comment>
<dbReference type="PIRSF" id="PIRSF028846">
    <property type="entry name" value="UCP028846"/>
    <property type="match status" value="1"/>
</dbReference>
<feature type="region of interest" description="Disordered" evidence="1">
    <location>
        <begin position="1"/>
        <end position="39"/>
    </location>
</feature>
<dbReference type="InterPro" id="IPR008928">
    <property type="entry name" value="6-hairpin_glycosidase_sf"/>
</dbReference>
<evidence type="ECO:0000313" key="2">
    <source>
        <dbReference type="EMBL" id="KAK0616535.1"/>
    </source>
</evidence>
<feature type="compositionally biased region" description="Polar residues" evidence="1">
    <location>
        <begin position="1"/>
        <end position="16"/>
    </location>
</feature>
<reference evidence="2" key="1">
    <citation type="submission" date="2023-06" db="EMBL/GenBank/DDBJ databases">
        <title>Genome-scale phylogeny and comparative genomics of the fungal order Sordariales.</title>
        <authorList>
            <consortium name="Lawrence Berkeley National Laboratory"/>
            <person name="Hensen N."/>
            <person name="Bonometti L."/>
            <person name="Westerberg I."/>
            <person name="Brannstrom I.O."/>
            <person name="Guillou S."/>
            <person name="Cros-Aarteil S."/>
            <person name="Calhoun S."/>
            <person name="Haridas S."/>
            <person name="Kuo A."/>
            <person name="Mondo S."/>
            <person name="Pangilinan J."/>
            <person name="Riley R."/>
            <person name="Labutti K."/>
            <person name="Andreopoulos B."/>
            <person name="Lipzen A."/>
            <person name="Chen C."/>
            <person name="Yanf M."/>
            <person name="Daum C."/>
            <person name="Ng V."/>
            <person name="Clum A."/>
            <person name="Steindorff A."/>
            <person name="Ohm R."/>
            <person name="Martin F."/>
            <person name="Silar P."/>
            <person name="Natvig D."/>
            <person name="Lalanne C."/>
            <person name="Gautier V."/>
            <person name="Ament-Velasquez S.L."/>
            <person name="Kruys A."/>
            <person name="Hutchinson M.I."/>
            <person name="Powell A.J."/>
            <person name="Barry K."/>
            <person name="Miller A.N."/>
            <person name="Grigoriev I.V."/>
            <person name="Debuchy R."/>
            <person name="Gladieux P."/>
            <person name="Thoren M.H."/>
            <person name="Johannesson H."/>
        </authorList>
    </citation>
    <scope>NUCLEOTIDE SEQUENCE</scope>
    <source>
        <strain evidence="2">CBS 606.72</strain>
    </source>
</reference>
<dbReference type="SUPFAM" id="SSF48208">
    <property type="entry name" value="Six-hairpin glycosidases"/>
    <property type="match status" value="1"/>
</dbReference>
<proteinExistence type="predicted"/>
<sequence length="546" mass="61985">MFLQTHNPTVSDTTQDVYGATSTRTPPPRRQPTRPSCPDGFDYLTYSRRRHENPVSAGRYQMSYMRPPMECRTVVSDIMDSLIANVTAEISDPDLARLFENAYPNTLDTAIKWTGFANWTVDRLAFVVTGDIDAMWLRDSANQLLSYSGLLEYGDETIADLYRAVIRLQARYILENPFCNAFQAPFESKIPPADNSAASEDRVFPPYNSSSVFECKWELDSLAAFLRICNVYYQTFGTVDWFLDENLRFTAVIQTILATATEMMTPTYDLDGWPLNSPYTFERKSYRATETLANDGQGNPVSGDAKLIRSAFRPSDDSTHYQFNIPSNMMFSSQLSLCANLIHEMENRTMAMPVGLWKEVVTMADDLRYEIERNGVVVVPWGLFEENADNATVYAYEVDGYGNFLLMDDANIPSLLSAPLYGYLNKSDEIYLRTRELLLTNWRNPYFMRGPVMNAMGSPHTGPGKAWPMATIVQIMTSDDDDGGILALLKELVSTTDGTGLIHESVNTFNASDFTRPWFSWANGLFGEMILHFYYRKREILKNSFQ</sequence>
<gene>
    <name evidence="2" type="ORF">B0T14DRAFT_538433</name>
</gene>
<name>A0AA40BWU0_9PEZI</name>